<keyword evidence="2" id="KW-1185">Reference proteome</keyword>
<name>A0A4Y7TED0_COPMI</name>
<reference evidence="1 2" key="1">
    <citation type="journal article" date="2019" name="Nat. Ecol. Evol.">
        <title>Megaphylogeny resolves global patterns of mushroom evolution.</title>
        <authorList>
            <person name="Varga T."/>
            <person name="Krizsan K."/>
            <person name="Foldi C."/>
            <person name="Dima B."/>
            <person name="Sanchez-Garcia M."/>
            <person name="Sanchez-Ramirez S."/>
            <person name="Szollosi G.J."/>
            <person name="Szarkandi J.G."/>
            <person name="Papp V."/>
            <person name="Albert L."/>
            <person name="Andreopoulos W."/>
            <person name="Angelini C."/>
            <person name="Antonin V."/>
            <person name="Barry K.W."/>
            <person name="Bougher N.L."/>
            <person name="Buchanan P."/>
            <person name="Buyck B."/>
            <person name="Bense V."/>
            <person name="Catcheside P."/>
            <person name="Chovatia M."/>
            <person name="Cooper J."/>
            <person name="Damon W."/>
            <person name="Desjardin D."/>
            <person name="Finy P."/>
            <person name="Geml J."/>
            <person name="Haridas S."/>
            <person name="Hughes K."/>
            <person name="Justo A."/>
            <person name="Karasinski D."/>
            <person name="Kautmanova I."/>
            <person name="Kiss B."/>
            <person name="Kocsube S."/>
            <person name="Kotiranta H."/>
            <person name="LaButti K.M."/>
            <person name="Lechner B.E."/>
            <person name="Liimatainen K."/>
            <person name="Lipzen A."/>
            <person name="Lukacs Z."/>
            <person name="Mihaltcheva S."/>
            <person name="Morgado L.N."/>
            <person name="Niskanen T."/>
            <person name="Noordeloos M.E."/>
            <person name="Ohm R.A."/>
            <person name="Ortiz-Santana B."/>
            <person name="Ovrebo C."/>
            <person name="Racz N."/>
            <person name="Riley R."/>
            <person name="Savchenko A."/>
            <person name="Shiryaev A."/>
            <person name="Soop K."/>
            <person name="Spirin V."/>
            <person name="Szebenyi C."/>
            <person name="Tomsovsky M."/>
            <person name="Tulloss R.E."/>
            <person name="Uehling J."/>
            <person name="Grigoriev I.V."/>
            <person name="Vagvolgyi C."/>
            <person name="Papp T."/>
            <person name="Martin F.M."/>
            <person name="Miettinen O."/>
            <person name="Hibbett D.S."/>
            <person name="Nagy L.G."/>
        </authorList>
    </citation>
    <scope>NUCLEOTIDE SEQUENCE [LARGE SCALE GENOMIC DNA]</scope>
    <source>
        <strain evidence="1 2">FP101781</strain>
    </source>
</reference>
<evidence type="ECO:0000313" key="1">
    <source>
        <dbReference type="EMBL" id="TEB32298.1"/>
    </source>
</evidence>
<sequence>MATNVLIRYGGRMSAKRQEAGAMCWAAFSDNSALWLDYLPLELMFEIIWYLPAWALRLLQYSAQFRRIARAHFQGRVASVFREWDLQPEGVLTMMRRNNCILSGSAALAIVEPSAWSPDDLDFYCPQSKYEDVCSWFERQQYQLIIRRYHCTTTPTTLTPDDFSLDRAEGSPVGPVRIRANMNSCVQTVSMFEHRNKSLSINVIQTWTEHPATAVCFFHSTLLMNFITGDGVVSLYPRLTKERKGIVNIELQSPFVRVNSSTMSALNKYHVRGYTFIRQDILAPAGLDAMVRVAERAWDDGQSLQMAFDDKYPITQFPPLRWTTATRIYDDRRFFRPRAYGDIQRRSSFERDRPFLTGVIIDFWWAFVNGDPIWLLCLPTEIVDAIVGFLPSPVLEILTHSPTFDLMARKHLKKNTLLSGSAALQIVDPSSWNPQDLDFYAPSSEFAAVCAWFLTQRYTVSDELTSEYMPETLTGNDFEFGDDLVDLQHNFPRLRVHASNCIQSVIRLVHPDHPKTINVIQSTSEHPVAPICFFHSTLVMNFVTGNGAVSLYPGLTQDRKGMLNMQLNPPLEPVAETIFEALDKYQQRGYSFFQGSDVEDVEHLVLVPLRGDRVPCAVERLMQRDLDDGKASSLAFDARHPVAVFPALRWSLSTRVYTDDGYYDVGASAEVCQDDEYVVYANDIAVKHHEHDHDDAVEFAGNVLGYQDFGRTVPKILDYDRRLSATASQACTILVNDSPHSALTGVLELPTTLFMIYIEDGSVNPTGRLCVCHSIHCDRQPADWGRRGLRLVKVHYEFSVTVVFGVMFFDIVLDDAFDDALKRSLDRDDDFSIFHGDNPVSFWNATAGDFAGGLKHLHCETYLAREGYTKRT</sequence>
<dbReference type="AlphaFoldDB" id="A0A4Y7TED0"/>
<dbReference type="EMBL" id="QPFP01000015">
    <property type="protein sequence ID" value="TEB32298.1"/>
    <property type="molecule type" value="Genomic_DNA"/>
</dbReference>
<evidence type="ECO:0008006" key="3">
    <source>
        <dbReference type="Google" id="ProtNLM"/>
    </source>
</evidence>
<evidence type="ECO:0000313" key="2">
    <source>
        <dbReference type="Proteomes" id="UP000298030"/>
    </source>
</evidence>
<protein>
    <recommendedName>
        <fullName evidence="3">F-box domain-containing protein</fullName>
    </recommendedName>
</protein>
<proteinExistence type="predicted"/>
<organism evidence="1 2">
    <name type="scientific">Coprinellus micaceus</name>
    <name type="common">Glistening ink-cap mushroom</name>
    <name type="synonym">Coprinus micaceus</name>
    <dbReference type="NCBI Taxonomy" id="71717"/>
    <lineage>
        <taxon>Eukaryota</taxon>
        <taxon>Fungi</taxon>
        <taxon>Dikarya</taxon>
        <taxon>Basidiomycota</taxon>
        <taxon>Agaricomycotina</taxon>
        <taxon>Agaricomycetes</taxon>
        <taxon>Agaricomycetidae</taxon>
        <taxon>Agaricales</taxon>
        <taxon>Agaricineae</taxon>
        <taxon>Psathyrellaceae</taxon>
        <taxon>Coprinellus</taxon>
    </lineage>
</organism>
<comment type="caution">
    <text evidence="1">The sequence shown here is derived from an EMBL/GenBank/DDBJ whole genome shotgun (WGS) entry which is preliminary data.</text>
</comment>
<accession>A0A4Y7TED0</accession>
<dbReference type="Proteomes" id="UP000298030">
    <property type="component" value="Unassembled WGS sequence"/>
</dbReference>
<gene>
    <name evidence="1" type="ORF">FA13DRAFT_1790634</name>
</gene>
<dbReference type="OrthoDB" id="3067340at2759"/>